<accession>A0A0E9TKP1</accession>
<evidence type="ECO:0000313" key="1">
    <source>
        <dbReference type="EMBL" id="JAH54047.1"/>
    </source>
</evidence>
<name>A0A0E9TKP1_ANGAN</name>
<proteinExistence type="predicted"/>
<reference evidence="1" key="2">
    <citation type="journal article" date="2015" name="Fish Shellfish Immunol.">
        <title>Early steps in the European eel (Anguilla anguilla)-Vibrio vulnificus interaction in the gills: Role of the RtxA13 toxin.</title>
        <authorList>
            <person name="Callol A."/>
            <person name="Pajuelo D."/>
            <person name="Ebbesson L."/>
            <person name="Teles M."/>
            <person name="MacKenzie S."/>
            <person name="Amaro C."/>
        </authorList>
    </citation>
    <scope>NUCLEOTIDE SEQUENCE</scope>
</reference>
<sequence>MHVAFTNLFFS</sequence>
<dbReference type="EMBL" id="GBXM01054530">
    <property type="protein sequence ID" value="JAH54047.1"/>
    <property type="molecule type" value="Transcribed_RNA"/>
</dbReference>
<reference evidence="1" key="1">
    <citation type="submission" date="2014-11" db="EMBL/GenBank/DDBJ databases">
        <authorList>
            <person name="Amaro Gonzalez C."/>
        </authorList>
    </citation>
    <scope>NUCLEOTIDE SEQUENCE</scope>
</reference>
<organism evidence="1">
    <name type="scientific">Anguilla anguilla</name>
    <name type="common">European freshwater eel</name>
    <name type="synonym">Muraena anguilla</name>
    <dbReference type="NCBI Taxonomy" id="7936"/>
    <lineage>
        <taxon>Eukaryota</taxon>
        <taxon>Metazoa</taxon>
        <taxon>Chordata</taxon>
        <taxon>Craniata</taxon>
        <taxon>Vertebrata</taxon>
        <taxon>Euteleostomi</taxon>
        <taxon>Actinopterygii</taxon>
        <taxon>Neopterygii</taxon>
        <taxon>Teleostei</taxon>
        <taxon>Anguilliformes</taxon>
        <taxon>Anguillidae</taxon>
        <taxon>Anguilla</taxon>
    </lineage>
</organism>
<protein>
    <submittedName>
        <fullName evidence="1">Uncharacterized protein</fullName>
    </submittedName>
</protein>